<gene>
    <name evidence="2" type="ORF">SAMEA4412692_00581</name>
</gene>
<evidence type="ECO:0000313" key="3">
    <source>
        <dbReference type="Proteomes" id="UP000215185"/>
    </source>
</evidence>
<sequence length="56" mass="6357">MQRSIFGVFTAFLCGICVLCAMQAFRKKRTGLGIIFLFNAFTNLVNSIHAFYNTLF</sequence>
<evidence type="ECO:0000256" key="1">
    <source>
        <dbReference type="SAM" id="Phobius"/>
    </source>
</evidence>
<name>A0A239SPD8_9STRE</name>
<proteinExistence type="predicted"/>
<dbReference type="Proteomes" id="UP000215185">
    <property type="component" value="Chromosome 1"/>
</dbReference>
<keyword evidence="1" id="KW-1133">Transmembrane helix</keyword>
<feature type="transmembrane region" description="Helical" evidence="1">
    <location>
        <begin position="6"/>
        <end position="25"/>
    </location>
</feature>
<keyword evidence="1" id="KW-0812">Transmembrane</keyword>
<dbReference type="EMBL" id="LT906439">
    <property type="protein sequence ID" value="SNU87267.1"/>
    <property type="molecule type" value="Genomic_DNA"/>
</dbReference>
<organism evidence="2 3">
    <name type="scientific">Streptococcus merionis</name>
    <dbReference type="NCBI Taxonomy" id="400065"/>
    <lineage>
        <taxon>Bacteria</taxon>
        <taxon>Bacillati</taxon>
        <taxon>Bacillota</taxon>
        <taxon>Bacilli</taxon>
        <taxon>Lactobacillales</taxon>
        <taxon>Streptococcaceae</taxon>
        <taxon>Streptococcus</taxon>
    </lineage>
</organism>
<dbReference type="AlphaFoldDB" id="A0A239SPD8"/>
<dbReference type="STRING" id="1123308.GCA_000380085_02023"/>
<feature type="transmembrane region" description="Helical" evidence="1">
    <location>
        <begin position="32"/>
        <end position="52"/>
    </location>
</feature>
<dbReference type="RefSeq" id="WP_095114562.1">
    <property type="nucleotide sequence ID" value="NZ_CASUGH010000157.1"/>
</dbReference>
<protein>
    <submittedName>
        <fullName evidence="2">Hypothetical membrane associated protein</fullName>
    </submittedName>
</protein>
<reference evidence="2 3" key="1">
    <citation type="submission" date="2017-06" db="EMBL/GenBank/DDBJ databases">
        <authorList>
            <consortium name="Pathogen Informatics"/>
        </authorList>
    </citation>
    <scope>NUCLEOTIDE SEQUENCE [LARGE SCALE GENOMIC DNA]</scope>
    <source>
        <strain evidence="2 3">NCTC13788</strain>
    </source>
</reference>
<accession>A0A239SPD8</accession>
<dbReference type="OrthoDB" id="2226199at2"/>
<keyword evidence="3" id="KW-1185">Reference proteome</keyword>
<evidence type="ECO:0000313" key="2">
    <source>
        <dbReference type="EMBL" id="SNU87267.1"/>
    </source>
</evidence>
<keyword evidence="1" id="KW-0472">Membrane</keyword>
<dbReference type="KEGG" id="smen:SAMEA4412692_0581"/>